<keyword evidence="3" id="KW-1185">Reference proteome</keyword>
<keyword evidence="1" id="KW-0732">Signal</keyword>
<evidence type="ECO:0000313" key="2">
    <source>
        <dbReference type="EnsemblMetazoa" id="SCAU003677-PA"/>
    </source>
</evidence>
<dbReference type="OrthoDB" id="10476591at2759"/>
<accession>A0A1I8P0C1</accession>
<protein>
    <recommendedName>
        <fullName evidence="4">MD-2-related lipid-recognition domain-containing protein</fullName>
    </recommendedName>
</protein>
<dbReference type="SMART" id="SM00697">
    <property type="entry name" value="DM8"/>
    <property type="match status" value="1"/>
</dbReference>
<evidence type="ECO:0000313" key="3">
    <source>
        <dbReference type="Proteomes" id="UP000095300"/>
    </source>
</evidence>
<dbReference type="KEGG" id="scac:106086499"/>
<reference evidence="2" key="1">
    <citation type="submission" date="2020-05" db="UniProtKB">
        <authorList>
            <consortium name="EnsemblMetazoa"/>
        </authorList>
    </citation>
    <scope>IDENTIFICATION</scope>
    <source>
        <strain evidence="2">USDA</strain>
    </source>
</reference>
<dbReference type="AlphaFoldDB" id="A0A1I8P0C1"/>
<dbReference type="Pfam" id="PF06477">
    <property type="entry name" value="DUF1091"/>
    <property type="match status" value="1"/>
</dbReference>
<dbReference type="PANTHER" id="PTHR20898">
    <property type="entry name" value="DAEDALUS ON 3-RELATED-RELATED"/>
    <property type="match status" value="1"/>
</dbReference>
<dbReference type="PANTHER" id="PTHR20898:SF0">
    <property type="entry name" value="DAEDALUS ON 3-RELATED"/>
    <property type="match status" value="1"/>
</dbReference>
<dbReference type="Proteomes" id="UP000095300">
    <property type="component" value="Unassembled WGS sequence"/>
</dbReference>
<dbReference type="EnsemblMetazoa" id="SCAU003677-RA">
    <property type="protein sequence ID" value="SCAU003677-PA"/>
    <property type="gene ID" value="SCAU003677"/>
</dbReference>
<dbReference type="VEuPathDB" id="VectorBase:SCAU003677"/>
<feature type="signal peptide" evidence="1">
    <location>
        <begin position="1"/>
        <end position="21"/>
    </location>
</feature>
<sequence>MFQKVLLILMIFCQNIINIESAKRPFDLILHSVEVKNVTDLFQDWDCCLRKLAKNRYAISVMITLSRQLAKNAEIEILIHISQPNTSKILKFLEVKLNICDALINLKAAVLIKELFKELMGVSNLPYNCPIKGNVMYNVTDFIVVEKFFPTYTPSLHFNYTLKFYNDRKLIGIYILKGSTVIRN</sequence>
<evidence type="ECO:0008006" key="4">
    <source>
        <dbReference type="Google" id="ProtNLM"/>
    </source>
</evidence>
<name>A0A1I8P0C1_STOCA</name>
<feature type="chain" id="PRO_5009325798" description="MD-2-related lipid-recognition domain-containing protein" evidence="1">
    <location>
        <begin position="22"/>
        <end position="184"/>
    </location>
</feature>
<gene>
    <name evidence="2" type="primary">106086499</name>
</gene>
<proteinExistence type="predicted"/>
<organism evidence="2 3">
    <name type="scientific">Stomoxys calcitrans</name>
    <name type="common">Stable fly</name>
    <name type="synonym">Conops calcitrans</name>
    <dbReference type="NCBI Taxonomy" id="35570"/>
    <lineage>
        <taxon>Eukaryota</taxon>
        <taxon>Metazoa</taxon>
        <taxon>Ecdysozoa</taxon>
        <taxon>Arthropoda</taxon>
        <taxon>Hexapoda</taxon>
        <taxon>Insecta</taxon>
        <taxon>Pterygota</taxon>
        <taxon>Neoptera</taxon>
        <taxon>Endopterygota</taxon>
        <taxon>Diptera</taxon>
        <taxon>Brachycera</taxon>
        <taxon>Muscomorpha</taxon>
        <taxon>Muscoidea</taxon>
        <taxon>Muscidae</taxon>
        <taxon>Stomoxys</taxon>
    </lineage>
</organism>
<dbReference type="InterPro" id="IPR010512">
    <property type="entry name" value="DUF1091"/>
</dbReference>
<evidence type="ECO:0000256" key="1">
    <source>
        <dbReference type="SAM" id="SignalP"/>
    </source>
</evidence>